<evidence type="ECO:0000256" key="4">
    <source>
        <dbReference type="RuleBase" id="RU363019"/>
    </source>
</evidence>
<accession>A0A1Z2XW62</accession>
<dbReference type="InterPro" id="IPR044666">
    <property type="entry name" value="Cyclophilin_A-like"/>
</dbReference>
<evidence type="ECO:0000256" key="2">
    <source>
        <dbReference type="ARBA" id="ARBA00023110"/>
    </source>
</evidence>
<name>A0A1Z2XW62_9FIRM</name>
<dbReference type="AlphaFoldDB" id="A0A1Z2XW62"/>
<dbReference type="SUPFAM" id="SSF50891">
    <property type="entry name" value="Cyclophilin-like"/>
    <property type="match status" value="1"/>
</dbReference>
<dbReference type="PANTHER" id="PTHR45625:SF4">
    <property type="entry name" value="PEPTIDYLPROLYL ISOMERASE DOMAIN AND WD REPEAT-CONTAINING PROTEIN 1"/>
    <property type="match status" value="1"/>
</dbReference>
<dbReference type="KEGG" id="amur:ADH66_04945"/>
<evidence type="ECO:0000313" key="6">
    <source>
        <dbReference type="EMBL" id="ASB42687.1"/>
    </source>
</evidence>
<evidence type="ECO:0000313" key="9">
    <source>
        <dbReference type="Proteomes" id="UP000596035"/>
    </source>
</evidence>
<dbReference type="PANTHER" id="PTHR45625">
    <property type="entry name" value="PEPTIDYL-PROLYL CIS-TRANS ISOMERASE-RELATED"/>
    <property type="match status" value="1"/>
</dbReference>
<dbReference type="PRINTS" id="PR00153">
    <property type="entry name" value="CSAPPISMRASE"/>
</dbReference>
<comment type="catalytic activity">
    <reaction evidence="4">
        <text>[protein]-peptidylproline (omega=180) = [protein]-peptidylproline (omega=0)</text>
        <dbReference type="Rhea" id="RHEA:16237"/>
        <dbReference type="Rhea" id="RHEA-COMP:10747"/>
        <dbReference type="Rhea" id="RHEA-COMP:10748"/>
        <dbReference type="ChEBI" id="CHEBI:83833"/>
        <dbReference type="ChEBI" id="CHEBI:83834"/>
        <dbReference type="EC" id="5.2.1.8"/>
    </reaction>
</comment>
<evidence type="ECO:0000313" key="7">
    <source>
        <dbReference type="EMBL" id="QQR32118.1"/>
    </source>
</evidence>
<dbReference type="EMBL" id="CP065321">
    <property type="protein sequence ID" value="QQR32118.1"/>
    <property type="molecule type" value="Genomic_DNA"/>
</dbReference>
<dbReference type="EMBL" id="CP021422">
    <property type="protein sequence ID" value="ASB42687.1"/>
    <property type="molecule type" value="Genomic_DNA"/>
</dbReference>
<dbReference type="InterPro" id="IPR002130">
    <property type="entry name" value="Cyclophilin-type_PPIase_dom"/>
</dbReference>
<organism evidence="7 9">
    <name type="scientific">Acutalibacter muris</name>
    <dbReference type="NCBI Taxonomy" id="1796620"/>
    <lineage>
        <taxon>Bacteria</taxon>
        <taxon>Bacillati</taxon>
        <taxon>Bacillota</taxon>
        <taxon>Clostridia</taxon>
        <taxon>Eubacteriales</taxon>
        <taxon>Acutalibacteraceae</taxon>
        <taxon>Acutalibacter</taxon>
    </lineage>
</organism>
<feature type="domain" description="PPIase cyclophilin-type" evidence="5">
    <location>
        <begin position="36"/>
        <end position="240"/>
    </location>
</feature>
<evidence type="ECO:0000313" key="8">
    <source>
        <dbReference type="Proteomes" id="UP000196710"/>
    </source>
</evidence>
<dbReference type="Gene3D" id="2.40.100.10">
    <property type="entry name" value="Cyclophilin-like"/>
    <property type="match status" value="1"/>
</dbReference>
<evidence type="ECO:0000256" key="3">
    <source>
        <dbReference type="ARBA" id="ARBA00023235"/>
    </source>
</evidence>
<reference evidence="7 9" key="3">
    <citation type="submission" date="2020-11" db="EMBL/GenBank/DDBJ databases">
        <title>Closed and high quality bacterial genomes of the OMM12 community.</title>
        <authorList>
            <person name="Marbouty M."/>
            <person name="Lamy-Besnier Q."/>
            <person name="Debarbieux L."/>
            <person name="Koszul R."/>
        </authorList>
    </citation>
    <scope>NUCLEOTIDE SEQUENCE [LARGE SCALE GENOMIC DNA]</scope>
    <source>
        <strain evidence="7 9">KB18</strain>
    </source>
</reference>
<comment type="function">
    <text evidence="1 4">PPIases accelerate the folding of proteins. It catalyzes the cis-trans isomerization of proline imidic peptide bonds in oligopeptides.</text>
</comment>
<evidence type="ECO:0000256" key="1">
    <source>
        <dbReference type="ARBA" id="ARBA00002388"/>
    </source>
</evidence>
<dbReference type="InterPro" id="IPR029000">
    <property type="entry name" value="Cyclophilin-like_dom_sf"/>
</dbReference>
<dbReference type="Pfam" id="PF00160">
    <property type="entry name" value="Pro_isomerase"/>
    <property type="match status" value="1"/>
</dbReference>
<keyword evidence="3 4" id="KW-0413">Isomerase</keyword>
<sequence>MEELKSKSSGKKLGWQTEAPEKGEEIAVVTMQSGEEFKIRFFPGEAPKAVYNFKLHAINGYFDGMALHRVIANFMIQGGSPNGTGTDGESVWGQDFEDEFDKSLVNIDGALSMANAGPATNGSQFFINCTGTPASSEMWTYYESQYEQFKEYYKENKELVDANPNAKTLDTSKVTDDYKKLYEQYGGNMHLDGAYSTNGTGHTVFGQVFEGLDGVYALSKAETDGNDKPVTDMVIESVKIVEYDGTSGEAQSKSAD</sequence>
<dbReference type="EC" id="5.2.1.8" evidence="4"/>
<reference evidence="8" key="2">
    <citation type="submission" date="2017-05" db="EMBL/GenBank/DDBJ databases">
        <title>Improved OligoMM genomes.</title>
        <authorList>
            <person name="Garzetti D."/>
        </authorList>
    </citation>
    <scope>NUCLEOTIDE SEQUENCE [LARGE SCALE GENOMIC DNA]</scope>
    <source>
        <strain evidence="8">KB18</strain>
    </source>
</reference>
<gene>
    <name evidence="6" type="ORF">ADH66_04945</name>
    <name evidence="7" type="ORF">I5Q82_15020</name>
</gene>
<protein>
    <recommendedName>
        <fullName evidence="4">Peptidyl-prolyl cis-trans isomerase</fullName>
        <shortName evidence="4">PPIase</shortName>
        <ecNumber evidence="4">5.2.1.8</ecNumber>
    </recommendedName>
</protein>
<reference evidence="6" key="1">
    <citation type="journal article" date="2017" name="Genome Announc.">
        <title>High-Quality Whole-Genome Sequences of the Oligo-Mouse-Microbiota Bacterial Community.</title>
        <authorList>
            <person name="Garzetti D."/>
            <person name="Brugiroux S."/>
            <person name="Bunk B."/>
            <person name="Pukall R."/>
            <person name="McCoy K.D."/>
            <person name="Macpherson A.J."/>
            <person name="Stecher B."/>
        </authorList>
    </citation>
    <scope>NUCLEOTIDE SEQUENCE</scope>
    <source>
        <strain evidence="6">KB18</strain>
    </source>
</reference>
<dbReference type="Proteomes" id="UP000596035">
    <property type="component" value="Chromosome"/>
</dbReference>
<comment type="similarity">
    <text evidence="4">Belongs to the cyclophilin-type PPIase family.</text>
</comment>
<keyword evidence="8" id="KW-1185">Reference proteome</keyword>
<dbReference type="PROSITE" id="PS50072">
    <property type="entry name" value="CSA_PPIASE_2"/>
    <property type="match status" value="1"/>
</dbReference>
<dbReference type="Proteomes" id="UP000196710">
    <property type="component" value="Chromosome"/>
</dbReference>
<evidence type="ECO:0000259" key="5">
    <source>
        <dbReference type="PROSITE" id="PS50072"/>
    </source>
</evidence>
<dbReference type="GO" id="GO:0003755">
    <property type="term" value="F:peptidyl-prolyl cis-trans isomerase activity"/>
    <property type="evidence" value="ECO:0007669"/>
    <property type="project" value="UniProtKB-UniRule"/>
</dbReference>
<keyword evidence="2 4" id="KW-0697">Rotamase</keyword>
<proteinExistence type="inferred from homology"/>